<evidence type="ECO:0000313" key="2">
    <source>
        <dbReference type="Proteomes" id="UP000198788"/>
    </source>
</evidence>
<dbReference type="RefSeq" id="WP_092308152.1">
    <property type="nucleotide sequence ID" value="NZ_FOZV01000002.1"/>
</dbReference>
<dbReference type="EMBL" id="FOZV01000002">
    <property type="protein sequence ID" value="SFS45028.1"/>
    <property type="molecule type" value="Genomic_DNA"/>
</dbReference>
<organism evidence="1 2">
    <name type="scientific">Brevundimonas viscosa</name>
    <dbReference type="NCBI Taxonomy" id="871741"/>
    <lineage>
        <taxon>Bacteria</taxon>
        <taxon>Pseudomonadati</taxon>
        <taxon>Pseudomonadota</taxon>
        <taxon>Alphaproteobacteria</taxon>
        <taxon>Caulobacterales</taxon>
        <taxon>Caulobacteraceae</taxon>
        <taxon>Brevundimonas</taxon>
    </lineage>
</organism>
<keyword evidence="2" id="KW-1185">Reference proteome</keyword>
<accession>A0A1I6PY38</accession>
<protein>
    <submittedName>
        <fullName evidence="1">Uncharacterized protein</fullName>
    </submittedName>
</protein>
<sequence length="80" mass="9181">MADGFDIHLDEDRARRLRQAAEAAGVDVRSFAVQVLDLALEDDWAEDFSRAAEYEKTGEFLEADQWMQGLQESIRARYKS</sequence>
<dbReference type="Proteomes" id="UP000198788">
    <property type="component" value="Unassembled WGS sequence"/>
</dbReference>
<reference evidence="2" key="1">
    <citation type="submission" date="2016-10" db="EMBL/GenBank/DDBJ databases">
        <authorList>
            <person name="Varghese N."/>
            <person name="Submissions S."/>
        </authorList>
    </citation>
    <scope>NUCLEOTIDE SEQUENCE [LARGE SCALE GENOMIC DNA]</scope>
    <source>
        <strain evidence="2">CGMCC 1.10683</strain>
    </source>
</reference>
<gene>
    <name evidence="1" type="ORF">SAMN05192570_1384</name>
</gene>
<evidence type="ECO:0000313" key="1">
    <source>
        <dbReference type="EMBL" id="SFS45028.1"/>
    </source>
</evidence>
<dbReference type="AlphaFoldDB" id="A0A1I6PY38"/>
<dbReference type="STRING" id="871741.SAMN05192570_1384"/>
<name>A0A1I6PY38_9CAUL</name>
<proteinExistence type="predicted"/>